<protein>
    <recommendedName>
        <fullName evidence="9">Major facilitator superfamily (MFS) profile domain-containing protein</fullName>
    </recommendedName>
</protein>
<evidence type="ECO:0000256" key="8">
    <source>
        <dbReference type="SAM" id="Phobius"/>
    </source>
</evidence>
<dbReference type="Proteomes" id="UP000622797">
    <property type="component" value="Unassembled WGS sequence"/>
</dbReference>
<dbReference type="Gene3D" id="1.20.1250.20">
    <property type="entry name" value="MFS general substrate transporter like domains"/>
    <property type="match status" value="2"/>
</dbReference>
<reference evidence="10" key="1">
    <citation type="journal article" date="2020" name="BMC Genomics">
        <title>Correction to: Identification and distribution of gene clusters required for synthesis of sphingolipid metabolism inhibitors in diverse species of the filamentous fungus Fusarium.</title>
        <authorList>
            <person name="Kim H.S."/>
            <person name="Lohmar J.M."/>
            <person name="Busman M."/>
            <person name="Brown D.W."/>
            <person name="Naumann T.A."/>
            <person name="Divon H.H."/>
            <person name="Lysoe E."/>
            <person name="Uhlig S."/>
            <person name="Proctor R.H."/>
        </authorList>
    </citation>
    <scope>NUCLEOTIDE SEQUENCE</scope>
    <source>
        <strain evidence="10">NRRL 20472</strain>
    </source>
</reference>
<keyword evidence="6" id="KW-0325">Glycoprotein</keyword>
<evidence type="ECO:0000256" key="6">
    <source>
        <dbReference type="ARBA" id="ARBA00023180"/>
    </source>
</evidence>
<sequence>MAASISHHQSPTDCQPDGPVEKAAMAESTQLIVSDWTEKAEKSLRRKIDFTILPTLMLGLFALQLDKGNMSYAMTTSFTKDLGITNDNVNYGNQLMLAAIVVFEIPFNMVLSRIGPAMWLIIQIFAWGIVATAQTAIHNLAGFYATRFILGMWEAGYLAASLTILSSFYTRKEMALRVTLVYVGNYCSSGVGGLLAGLIFKIPESSGLKRWQWLFLVDGLFTLLVGIVFIFIMPRSTTDTLPLSGIKRLDLFNDEERRIMANRVILDDPRKSVKLSGITPKTALRILLTSFRVWGHFSVNVISLAPKGGLSVYTPSIIKNLGFGASTASFLAAVHNFGVCILAILVSWTSDKTSSRGPLCLLCAVYSIVFSGVQFALVKSTDVWLKYAILTLLTSGMAVSQSINDAWFSINTADPQERCIGLALAVAGSNLGGLAGQNIFVKSDAPYYHKGFLKVLCIYAGSIILIAGMILFYWNENRKLAKYTEADEIVANEGSKEVPASGDKIKVRNQL</sequence>
<feature type="transmembrane region" description="Helical" evidence="8">
    <location>
        <begin position="48"/>
        <end position="65"/>
    </location>
</feature>
<evidence type="ECO:0000259" key="9">
    <source>
        <dbReference type="PROSITE" id="PS50850"/>
    </source>
</evidence>
<proteinExistence type="predicted"/>
<dbReference type="PANTHER" id="PTHR43791">
    <property type="entry name" value="PERMEASE-RELATED"/>
    <property type="match status" value="1"/>
</dbReference>
<keyword evidence="4 8" id="KW-1133">Transmembrane helix</keyword>
<dbReference type="EMBL" id="JABEXW010000593">
    <property type="protein sequence ID" value="KAF4961860.1"/>
    <property type="molecule type" value="Genomic_DNA"/>
</dbReference>
<dbReference type="PANTHER" id="PTHR43791:SF32">
    <property type="entry name" value="MAJOR FACILITATOR SUPERFAMILY (MFS) PROFILE DOMAIN-CONTAINING PROTEIN"/>
    <property type="match status" value="1"/>
</dbReference>
<feature type="transmembrane region" description="Helical" evidence="8">
    <location>
        <begin position="325"/>
        <end position="347"/>
    </location>
</feature>
<comment type="caution">
    <text evidence="10">The sequence shown here is derived from an EMBL/GenBank/DDBJ whole genome shotgun (WGS) entry which is preliminary data.</text>
</comment>
<feature type="transmembrane region" description="Helical" evidence="8">
    <location>
        <begin position="91"/>
        <end position="111"/>
    </location>
</feature>
<name>A0A8H4TPS7_9HYPO</name>
<reference evidence="10" key="2">
    <citation type="submission" date="2020-05" db="EMBL/GenBank/DDBJ databases">
        <authorList>
            <person name="Kim H.-S."/>
            <person name="Proctor R.H."/>
            <person name="Brown D.W."/>
        </authorList>
    </citation>
    <scope>NUCLEOTIDE SEQUENCE</scope>
    <source>
        <strain evidence="10">NRRL 20472</strain>
    </source>
</reference>
<evidence type="ECO:0000256" key="7">
    <source>
        <dbReference type="SAM" id="MobiDB-lite"/>
    </source>
</evidence>
<feature type="transmembrane region" description="Helical" evidence="8">
    <location>
        <begin position="212"/>
        <end position="233"/>
    </location>
</feature>
<evidence type="ECO:0000256" key="4">
    <source>
        <dbReference type="ARBA" id="ARBA00022989"/>
    </source>
</evidence>
<accession>A0A8H4TPS7</accession>
<evidence type="ECO:0000256" key="1">
    <source>
        <dbReference type="ARBA" id="ARBA00004141"/>
    </source>
</evidence>
<feature type="transmembrane region" description="Helical" evidence="8">
    <location>
        <begin position="149"/>
        <end position="168"/>
    </location>
</feature>
<feature type="compositionally biased region" description="Polar residues" evidence="7">
    <location>
        <begin position="1"/>
        <end position="13"/>
    </location>
</feature>
<dbReference type="AlphaFoldDB" id="A0A8H4TPS7"/>
<dbReference type="OrthoDB" id="2985014at2759"/>
<dbReference type="GO" id="GO:0022857">
    <property type="term" value="F:transmembrane transporter activity"/>
    <property type="evidence" value="ECO:0007669"/>
    <property type="project" value="InterPro"/>
</dbReference>
<gene>
    <name evidence="10" type="ORF">FSARC_10018</name>
</gene>
<feature type="transmembrane region" description="Helical" evidence="8">
    <location>
        <begin position="359"/>
        <end position="378"/>
    </location>
</feature>
<feature type="transmembrane region" description="Helical" evidence="8">
    <location>
        <begin position="284"/>
        <end position="305"/>
    </location>
</feature>
<evidence type="ECO:0000256" key="3">
    <source>
        <dbReference type="ARBA" id="ARBA00022692"/>
    </source>
</evidence>
<evidence type="ECO:0000256" key="5">
    <source>
        <dbReference type="ARBA" id="ARBA00023136"/>
    </source>
</evidence>
<keyword evidence="5 8" id="KW-0472">Membrane</keyword>
<feature type="region of interest" description="Disordered" evidence="7">
    <location>
        <begin position="1"/>
        <end position="20"/>
    </location>
</feature>
<dbReference type="InterPro" id="IPR011701">
    <property type="entry name" value="MFS"/>
</dbReference>
<feature type="transmembrane region" description="Helical" evidence="8">
    <location>
        <begin position="452"/>
        <end position="474"/>
    </location>
</feature>
<feature type="transmembrane region" description="Helical" evidence="8">
    <location>
        <begin position="118"/>
        <end position="137"/>
    </location>
</feature>
<dbReference type="PROSITE" id="PS50850">
    <property type="entry name" value="MFS"/>
    <property type="match status" value="1"/>
</dbReference>
<dbReference type="SUPFAM" id="SSF103473">
    <property type="entry name" value="MFS general substrate transporter"/>
    <property type="match status" value="1"/>
</dbReference>
<comment type="subcellular location">
    <subcellularLocation>
        <location evidence="1">Membrane</location>
        <topology evidence="1">Multi-pass membrane protein</topology>
    </subcellularLocation>
</comment>
<keyword evidence="11" id="KW-1185">Reference proteome</keyword>
<feature type="domain" description="Major facilitator superfamily (MFS) profile" evidence="9">
    <location>
        <begin position="52"/>
        <end position="479"/>
    </location>
</feature>
<feature type="transmembrane region" description="Helical" evidence="8">
    <location>
        <begin position="419"/>
        <end position="440"/>
    </location>
</feature>
<keyword evidence="2" id="KW-0813">Transport</keyword>
<dbReference type="GO" id="GO:0016020">
    <property type="term" value="C:membrane"/>
    <property type="evidence" value="ECO:0007669"/>
    <property type="project" value="UniProtKB-SubCell"/>
</dbReference>
<dbReference type="Pfam" id="PF07690">
    <property type="entry name" value="MFS_1"/>
    <property type="match status" value="1"/>
</dbReference>
<dbReference type="InterPro" id="IPR036259">
    <property type="entry name" value="MFS_trans_sf"/>
</dbReference>
<feature type="transmembrane region" description="Helical" evidence="8">
    <location>
        <begin position="180"/>
        <end position="200"/>
    </location>
</feature>
<evidence type="ECO:0000313" key="10">
    <source>
        <dbReference type="EMBL" id="KAF4961860.1"/>
    </source>
</evidence>
<dbReference type="InterPro" id="IPR020846">
    <property type="entry name" value="MFS_dom"/>
</dbReference>
<evidence type="ECO:0000313" key="11">
    <source>
        <dbReference type="Proteomes" id="UP000622797"/>
    </source>
</evidence>
<organism evidence="10 11">
    <name type="scientific">Fusarium sarcochroum</name>
    <dbReference type="NCBI Taxonomy" id="1208366"/>
    <lineage>
        <taxon>Eukaryota</taxon>
        <taxon>Fungi</taxon>
        <taxon>Dikarya</taxon>
        <taxon>Ascomycota</taxon>
        <taxon>Pezizomycotina</taxon>
        <taxon>Sordariomycetes</taxon>
        <taxon>Hypocreomycetidae</taxon>
        <taxon>Hypocreales</taxon>
        <taxon>Nectriaceae</taxon>
        <taxon>Fusarium</taxon>
        <taxon>Fusarium lateritium species complex</taxon>
    </lineage>
</organism>
<keyword evidence="3 8" id="KW-0812">Transmembrane</keyword>
<feature type="transmembrane region" description="Helical" evidence="8">
    <location>
        <begin position="384"/>
        <end position="407"/>
    </location>
</feature>
<evidence type="ECO:0000256" key="2">
    <source>
        <dbReference type="ARBA" id="ARBA00022448"/>
    </source>
</evidence>